<feature type="domain" description="HTH cro/C1-type" evidence="1">
    <location>
        <begin position="7"/>
        <end position="65"/>
    </location>
</feature>
<dbReference type="InterPro" id="IPR010982">
    <property type="entry name" value="Lambda_DNA-bd_dom_sf"/>
</dbReference>
<dbReference type="AlphaFoldDB" id="A0A4V2QCP2"/>
<protein>
    <submittedName>
        <fullName evidence="2">Transcriptional regulator with XRE-family HTH domain</fullName>
    </submittedName>
</protein>
<dbReference type="EMBL" id="SLUO01000001">
    <property type="protein sequence ID" value="TCL61137.1"/>
    <property type="molecule type" value="Genomic_DNA"/>
</dbReference>
<dbReference type="GO" id="GO:0003677">
    <property type="term" value="F:DNA binding"/>
    <property type="evidence" value="ECO:0007669"/>
    <property type="project" value="InterPro"/>
</dbReference>
<comment type="caution">
    <text evidence="2">The sequence shown here is derived from an EMBL/GenBank/DDBJ whole genome shotgun (WGS) entry which is preliminary data.</text>
</comment>
<proteinExistence type="predicted"/>
<dbReference type="OrthoDB" id="9785138at2"/>
<dbReference type="Pfam" id="PF01381">
    <property type="entry name" value="HTH_3"/>
    <property type="match status" value="1"/>
</dbReference>
<dbReference type="STRING" id="1469948.GCA_000732725_02535"/>
<dbReference type="RefSeq" id="WP_051869559.1">
    <property type="nucleotide sequence ID" value="NZ_JPNB01000002.1"/>
</dbReference>
<evidence type="ECO:0000313" key="2">
    <source>
        <dbReference type="EMBL" id="TCL61137.1"/>
    </source>
</evidence>
<dbReference type="Proteomes" id="UP000295718">
    <property type="component" value="Unassembled WGS sequence"/>
</dbReference>
<gene>
    <name evidence="2" type="ORF">EDD76_101234</name>
</gene>
<reference evidence="2 3" key="1">
    <citation type="submission" date="2019-03" db="EMBL/GenBank/DDBJ databases">
        <title>Genomic Encyclopedia of Type Strains, Phase IV (KMG-IV): sequencing the most valuable type-strain genomes for metagenomic binning, comparative biology and taxonomic classification.</title>
        <authorList>
            <person name="Goeker M."/>
        </authorList>
    </citation>
    <scope>NUCLEOTIDE SEQUENCE [LARGE SCALE GENOMIC DNA]</scope>
    <source>
        <strain evidence="2 3">DSM 100556</strain>
    </source>
</reference>
<sequence>MSVGHKIRAIRDLRGMTQKELGIKAGFSAATADVRIRQYESHKMIPKEDKLKEIAAALDVDVSALKDHDIYSDLDLMQILFELEENHGLVIEKESDRYVLSFDESHPLFRYTNYKLDSWYRAKSQLLSHSEDSGYDDKEYLLWKYRFPLDTMEIEKMNAAKVQEKYKPFVNSSFSIKKVNEFILMFEKLIRNGFDIQIASAPERSGIGTFVCCAIFKHSELLEATGESANAYTEYLSMVSYLEKSGIEIERETNSFDGETLLGIYFYNSVLSTALNHTVREIIAAYKAGTLDDKILQMQYKDSLQTFNVPIEK</sequence>
<dbReference type="CDD" id="cd00093">
    <property type="entry name" value="HTH_XRE"/>
    <property type="match status" value="1"/>
</dbReference>
<dbReference type="SUPFAM" id="SSF47413">
    <property type="entry name" value="lambda repressor-like DNA-binding domains"/>
    <property type="match status" value="1"/>
</dbReference>
<name>A0A4V2QCP2_9FIRM</name>
<dbReference type="SMART" id="SM00530">
    <property type="entry name" value="HTH_XRE"/>
    <property type="match status" value="1"/>
</dbReference>
<accession>A0A4V2QCP2</accession>
<evidence type="ECO:0000259" key="1">
    <source>
        <dbReference type="PROSITE" id="PS50943"/>
    </source>
</evidence>
<dbReference type="InterPro" id="IPR001387">
    <property type="entry name" value="Cro/C1-type_HTH"/>
</dbReference>
<evidence type="ECO:0000313" key="3">
    <source>
        <dbReference type="Proteomes" id="UP000295718"/>
    </source>
</evidence>
<keyword evidence="3" id="KW-1185">Reference proteome</keyword>
<dbReference type="PROSITE" id="PS50943">
    <property type="entry name" value="HTH_CROC1"/>
    <property type="match status" value="1"/>
</dbReference>
<organism evidence="2 3">
    <name type="scientific">Kineothrix alysoides</name>
    <dbReference type="NCBI Taxonomy" id="1469948"/>
    <lineage>
        <taxon>Bacteria</taxon>
        <taxon>Bacillati</taxon>
        <taxon>Bacillota</taxon>
        <taxon>Clostridia</taxon>
        <taxon>Lachnospirales</taxon>
        <taxon>Lachnospiraceae</taxon>
        <taxon>Kineothrix</taxon>
    </lineage>
</organism>
<dbReference type="Gene3D" id="1.10.260.40">
    <property type="entry name" value="lambda repressor-like DNA-binding domains"/>
    <property type="match status" value="1"/>
</dbReference>